<dbReference type="EMBL" id="PDCK01000039">
    <property type="protein sequence ID" value="PRQ56250.1"/>
    <property type="molecule type" value="Genomic_DNA"/>
</dbReference>
<gene>
    <name evidence="2" type="ORF">RchiOBHm_Chr1g0333701</name>
</gene>
<evidence type="ECO:0000313" key="3">
    <source>
        <dbReference type="Proteomes" id="UP000238479"/>
    </source>
</evidence>
<proteinExistence type="predicted"/>
<feature type="transmembrane region" description="Helical" evidence="1">
    <location>
        <begin position="39"/>
        <end position="60"/>
    </location>
</feature>
<keyword evidence="3" id="KW-1185">Reference proteome</keyword>
<name>A0A2P6SC44_ROSCH</name>
<accession>A0A2P6SC44</accession>
<protein>
    <submittedName>
        <fullName evidence="2">Uncharacterized protein</fullName>
    </submittedName>
</protein>
<sequence>MKFSAILIGIQLQLFCISCTGGFLNFLIVLAFNYNSGKLPLVCTCISFLFLLGSCHLEVYPSLNVTSPGK</sequence>
<keyword evidence="1" id="KW-0812">Transmembrane</keyword>
<keyword evidence="1" id="KW-0472">Membrane</keyword>
<keyword evidence="1" id="KW-1133">Transmembrane helix</keyword>
<evidence type="ECO:0000313" key="2">
    <source>
        <dbReference type="EMBL" id="PRQ56250.1"/>
    </source>
</evidence>
<reference evidence="2 3" key="1">
    <citation type="journal article" date="2018" name="Nat. Genet.">
        <title>The Rosa genome provides new insights in the design of modern roses.</title>
        <authorList>
            <person name="Bendahmane M."/>
        </authorList>
    </citation>
    <scope>NUCLEOTIDE SEQUENCE [LARGE SCALE GENOMIC DNA]</scope>
    <source>
        <strain evidence="3">cv. Old Blush</strain>
    </source>
</reference>
<dbReference type="AlphaFoldDB" id="A0A2P6SC44"/>
<comment type="caution">
    <text evidence="2">The sequence shown here is derived from an EMBL/GenBank/DDBJ whole genome shotgun (WGS) entry which is preliminary data.</text>
</comment>
<dbReference type="Gramene" id="PRQ56250">
    <property type="protein sequence ID" value="PRQ56250"/>
    <property type="gene ID" value="RchiOBHm_Chr1g0333701"/>
</dbReference>
<evidence type="ECO:0000256" key="1">
    <source>
        <dbReference type="SAM" id="Phobius"/>
    </source>
</evidence>
<organism evidence="2 3">
    <name type="scientific">Rosa chinensis</name>
    <name type="common">China rose</name>
    <dbReference type="NCBI Taxonomy" id="74649"/>
    <lineage>
        <taxon>Eukaryota</taxon>
        <taxon>Viridiplantae</taxon>
        <taxon>Streptophyta</taxon>
        <taxon>Embryophyta</taxon>
        <taxon>Tracheophyta</taxon>
        <taxon>Spermatophyta</taxon>
        <taxon>Magnoliopsida</taxon>
        <taxon>eudicotyledons</taxon>
        <taxon>Gunneridae</taxon>
        <taxon>Pentapetalae</taxon>
        <taxon>rosids</taxon>
        <taxon>fabids</taxon>
        <taxon>Rosales</taxon>
        <taxon>Rosaceae</taxon>
        <taxon>Rosoideae</taxon>
        <taxon>Rosoideae incertae sedis</taxon>
        <taxon>Rosa</taxon>
    </lineage>
</organism>
<dbReference type="Proteomes" id="UP000238479">
    <property type="component" value="Chromosome 1"/>
</dbReference>
<feature type="transmembrane region" description="Helical" evidence="1">
    <location>
        <begin position="12"/>
        <end position="33"/>
    </location>
</feature>